<name>A0A7G5EFR0_9BURK</name>
<dbReference type="InterPro" id="IPR038695">
    <property type="entry name" value="Saro_0823-like_sf"/>
</dbReference>
<organism evidence="1 2">
    <name type="scientific">Comamonas piscis</name>
    <dbReference type="NCBI Taxonomy" id="1562974"/>
    <lineage>
        <taxon>Bacteria</taxon>
        <taxon>Pseudomonadati</taxon>
        <taxon>Pseudomonadota</taxon>
        <taxon>Betaproteobacteria</taxon>
        <taxon>Burkholderiales</taxon>
        <taxon>Comamonadaceae</taxon>
        <taxon>Comamonas</taxon>
    </lineage>
</organism>
<dbReference type="AlphaFoldDB" id="A0A7G5EFR0"/>
<dbReference type="Gene3D" id="2.60.120.1140">
    <property type="entry name" value="Protein of unknown function DUF192"/>
    <property type="match status" value="1"/>
</dbReference>
<accession>A0A7G5EFR0</accession>
<protein>
    <submittedName>
        <fullName evidence="1">DUF192 domain-containing protein</fullName>
    </submittedName>
</protein>
<sequence length="102" mass="11314">MPALKVQVARRFSERAFGLIFRPPPASGEALAFDRCAAVHTCFMRYAIDVVFVDAQQQVLRISAGLAPWRMAWCRGAQRVLELRSGEAARLGLAPGQRLQLC</sequence>
<dbReference type="InterPro" id="IPR003795">
    <property type="entry name" value="DUF192"/>
</dbReference>
<dbReference type="EMBL" id="CP058554">
    <property type="protein sequence ID" value="QMV72835.1"/>
    <property type="molecule type" value="Genomic_DNA"/>
</dbReference>
<dbReference type="PANTHER" id="PTHR37953">
    <property type="entry name" value="UPF0127 PROTEIN MJ1496"/>
    <property type="match status" value="1"/>
</dbReference>
<proteinExistence type="predicted"/>
<keyword evidence="2" id="KW-1185">Reference proteome</keyword>
<dbReference type="KEGG" id="cpis:HS961_08290"/>
<evidence type="ECO:0000313" key="2">
    <source>
        <dbReference type="Proteomes" id="UP000515240"/>
    </source>
</evidence>
<dbReference type="RefSeq" id="WP_182327244.1">
    <property type="nucleotide sequence ID" value="NZ_CP058554.1"/>
</dbReference>
<dbReference type="Pfam" id="PF02643">
    <property type="entry name" value="DUF192"/>
    <property type="match status" value="1"/>
</dbReference>
<gene>
    <name evidence="1" type="ORF">HS961_08290</name>
</gene>
<dbReference type="Proteomes" id="UP000515240">
    <property type="component" value="Chromosome"/>
</dbReference>
<dbReference type="PANTHER" id="PTHR37953:SF1">
    <property type="entry name" value="UPF0127 PROTEIN MJ1496"/>
    <property type="match status" value="1"/>
</dbReference>
<reference evidence="1 2" key="1">
    <citation type="journal article" date="2020" name="G3 (Bethesda)">
        <title>CeMbio - The Caenorhabditis elegans Microbiome Resource.</title>
        <authorList>
            <person name="Dirksen P."/>
            <person name="Assie A."/>
            <person name="Zimmermann J."/>
            <person name="Zhang F."/>
            <person name="Tietje A.M."/>
            <person name="Marsh S.A."/>
            <person name="Felix M.A."/>
            <person name="Shapira M."/>
            <person name="Kaleta C."/>
            <person name="Schulenburg H."/>
            <person name="Samuel B."/>
        </authorList>
    </citation>
    <scope>NUCLEOTIDE SEQUENCE [LARGE SCALE GENOMIC DNA]</scope>
    <source>
        <strain evidence="1 2">BIGb0172</strain>
    </source>
</reference>
<evidence type="ECO:0000313" key="1">
    <source>
        <dbReference type="EMBL" id="QMV72835.1"/>
    </source>
</evidence>